<evidence type="ECO:0000313" key="1">
    <source>
        <dbReference type="EMBL" id="KAH7903218.1"/>
    </source>
</evidence>
<keyword evidence="2" id="KW-1185">Reference proteome</keyword>
<name>A0ACB7ZQY8_9AGAM</name>
<protein>
    <submittedName>
        <fullName evidence="1">Uncharacterized protein</fullName>
    </submittedName>
</protein>
<comment type="caution">
    <text evidence="1">The sequence shown here is derived from an EMBL/GenBank/DDBJ whole genome shotgun (WGS) entry which is preliminary data.</text>
</comment>
<proteinExistence type="predicted"/>
<accession>A0ACB7ZQY8</accession>
<gene>
    <name evidence="1" type="ORF">BJ138DRAFT_1107851</name>
</gene>
<organism evidence="1 2">
    <name type="scientific">Hygrophoropsis aurantiaca</name>
    <dbReference type="NCBI Taxonomy" id="72124"/>
    <lineage>
        <taxon>Eukaryota</taxon>
        <taxon>Fungi</taxon>
        <taxon>Dikarya</taxon>
        <taxon>Basidiomycota</taxon>
        <taxon>Agaricomycotina</taxon>
        <taxon>Agaricomycetes</taxon>
        <taxon>Agaricomycetidae</taxon>
        <taxon>Boletales</taxon>
        <taxon>Coniophorineae</taxon>
        <taxon>Hygrophoropsidaceae</taxon>
        <taxon>Hygrophoropsis</taxon>
    </lineage>
</organism>
<reference evidence="1" key="1">
    <citation type="journal article" date="2021" name="New Phytol.">
        <title>Evolutionary innovations through gain and loss of genes in the ectomycorrhizal Boletales.</title>
        <authorList>
            <person name="Wu G."/>
            <person name="Miyauchi S."/>
            <person name="Morin E."/>
            <person name="Kuo A."/>
            <person name="Drula E."/>
            <person name="Varga T."/>
            <person name="Kohler A."/>
            <person name="Feng B."/>
            <person name="Cao Y."/>
            <person name="Lipzen A."/>
            <person name="Daum C."/>
            <person name="Hundley H."/>
            <person name="Pangilinan J."/>
            <person name="Johnson J."/>
            <person name="Barry K."/>
            <person name="LaButti K."/>
            <person name="Ng V."/>
            <person name="Ahrendt S."/>
            <person name="Min B."/>
            <person name="Choi I.G."/>
            <person name="Park H."/>
            <person name="Plett J.M."/>
            <person name="Magnuson J."/>
            <person name="Spatafora J.W."/>
            <person name="Nagy L.G."/>
            <person name="Henrissat B."/>
            <person name="Grigoriev I.V."/>
            <person name="Yang Z.L."/>
            <person name="Xu J."/>
            <person name="Martin F.M."/>
        </authorList>
    </citation>
    <scope>NUCLEOTIDE SEQUENCE</scope>
    <source>
        <strain evidence="1">ATCC 28755</strain>
    </source>
</reference>
<dbReference type="EMBL" id="MU269115">
    <property type="protein sequence ID" value="KAH7903218.1"/>
    <property type="molecule type" value="Genomic_DNA"/>
</dbReference>
<dbReference type="Proteomes" id="UP000790377">
    <property type="component" value="Unassembled WGS sequence"/>
</dbReference>
<evidence type="ECO:0000313" key="2">
    <source>
        <dbReference type="Proteomes" id="UP000790377"/>
    </source>
</evidence>
<sequence length="281" mass="30887">MFIASGVAIPTIPTPTPSVKRTALLLYNPQNKPMIPRRKAISKFEFINPSEGILRANDINELECDTAIRLTSSWTIEPRGRGLDVLETHWPLIFSDNLLDKVDLSQLPLAIIATINVGFLIRIPYHWQAVILRKGFALNNTSTLVIREAAYAAIIAAQLVLRDETHLFMLLEGLDDNKKNLLTYYFDKHGAREESGVGQRGSMSAGGSIAGAGRMGSGFTGNKGIARSSDSTEETDQNEAGSGMTRLEGQMGRLDKMMNTPQKGRDKEDSPYPLTRPSIIS</sequence>